<organism evidence="2">
    <name type="scientific">Oryza barthii</name>
    <dbReference type="NCBI Taxonomy" id="65489"/>
    <lineage>
        <taxon>Eukaryota</taxon>
        <taxon>Viridiplantae</taxon>
        <taxon>Streptophyta</taxon>
        <taxon>Embryophyta</taxon>
        <taxon>Tracheophyta</taxon>
        <taxon>Spermatophyta</taxon>
        <taxon>Magnoliopsida</taxon>
        <taxon>Liliopsida</taxon>
        <taxon>Poales</taxon>
        <taxon>Poaceae</taxon>
        <taxon>BOP clade</taxon>
        <taxon>Oryzoideae</taxon>
        <taxon>Oryzeae</taxon>
        <taxon>Oryzinae</taxon>
        <taxon>Oryza</taxon>
    </lineage>
</organism>
<feature type="compositionally biased region" description="Polar residues" evidence="1">
    <location>
        <begin position="69"/>
        <end position="88"/>
    </location>
</feature>
<keyword evidence="3" id="KW-1185">Reference proteome</keyword>
<dbReference type="Proteomes" id="UP000026960">
    <property type="component" value="Chromosome 4"/>
</dbReference>
<accession>A0A0D3FVI5</accession>
<feature type="region of interest" description="Disordered" evidence="1">
    <location>
        <begin position="68"/>
        <end position="88"/>
    </location>
</feature>
<reference evidence="2" key="1">
    <citation type="journal article" date="2009" name="Rice">
        <title>De Novo Next Generation Sequencing of Plant Genomes.</title>
        <authorList>
            <person name="Rounsley S."/>
            <person name="Marri P.R."/>
            <person name="Yu Y."/>
            <person name="He R."/>
            <person name="Sisneros N."/>
            <person name="Goicoechea J.L."/>
            <person name="Lee S.J."/>
            <person name="Angelova A."/>
            <person name="Kudrna D."/>
            <person name="Luo M."/>
            <person name="Affourtit J."/>
            <person name="Desany B."/>
            <person name="Knight J."/>
            <person name="Niazi F."/>
            <person name="Egholm M."/>
            <person name="Wing R.A."/>
        </authorList>
    </citation>
    <scope>NUCLEOTIDE SEQUENCE [LARGE SCALE GENOMIC DNA]</scope>
    <source>
        <strain evidence="2">cv. IRGC 105608</strain>
    </source>
</reference>
<dbReference type="EnsemblPlants" id="OBART04G11550.1">
    <property type="protein sequence ID" value="OBART04G11550.1"/>
    <property type="gene ID" value="OBART04G11550"/>
</dbReference>
<reference evidence="2" key="2">
    <citation type="submission" date="2015-03" db="UniProtKB">
        <authorList>
            <consortium name="EnsemblPlants"/>
        </authorList>
    </citation>
    <scope>IDENTIFICATION</scope>
</reference>
<dbReference type="HOGENOM" id="CLU_2472609_0_0_1"/>
<name>A0A0D3FVI5_9ORYZ</name>
<dbReference type="PaxDb" id="65489-OBART04G11550.1"/>
<feature type="compositionally biased region" description="Polar residues" evidence="1">
    <location>
        <begin position="21"/>
        <end position="30"/>
    </location>
</feature>
<sequence>MCGVRGGIALACSVNKHSDGTPASTTTLAQTARGRPVTAAGGRTASCRPMQSGARRARWQLLLRPCTNRAEQSSAKARQKQSKVSNQS</sequence>
<feature type="region of interest" description="Disordered" evidence="1">
    <location>
        <begin position="14"/>
        <end position="53"/>
    </location>
</feature>
<dbReference type="Gramene" id="OBART04G11550.1">
    <property type="protein sequence ID" value="OBART04G11550.1"/>
    <property type="gene ID" value="OBART04G11550"/>
</dbReference>
<dbReference type="AlphaFoldDB" id="A0A0D3FVI5"/>
<evidence type="ECO:0000313" key="3">
    <source>
        <dbReference type="Proteomes" id="UP000026960"/>
    </source>
</evidence>
<evidence type="ECO:0000313" key="2">
    <source>
        <dbReference type="EnsemblPlants" id="OBART04G11550.1"/>
    </source>
</evidence>
<evidence type="ECO:0000256" key="1">
    <source>
        <dbReference type="SAM" id="MobiDB-lite"/>
    </source>
</evidence>
<protein>
    <submittedName>
        <fullName evidence="2">Uncharacterized protein</fullName>
    </submittedName>
</protein>
<proteinExistence type="predicted"/>